<dbReference type="GO" id="GO:0004888">
    <property type="term" value="F:transmembrane signaling receptor activity"/>
    <property type="evidence" value="ECO:0007669"/>
    <property type="project" value="InterPro"/>
</dbReference>
<keyword evidence="7" id="KW-0677">Repeat</keyword>
<dbReference type="Proteomes" id="UP000465112">
    <property type="component" value="Chromosome 13"/>
</dbReference>
<evidence type="ECO:0000313" key="19">
    <source>
        <dbReference type="Proteomes" id="UP000465112"/>
    </source>
</evidence>
<evidence type="ECO:0000256" key="2">
    <source>
        <dbReference type="ARBA" id="ARBA00009634"/>
    </source>
</evidence>
<gene>
    <name evidence="18" type="ORF">PFLUV_G00160940</name>
</gene>
<dbReference type="FunFam" id="3.40.50.10140:FF:000001">
    <property type="entry name" value="Toll-like receptor 2"/>
    <property type="match status" value="1"/>
</dbReference>
<evidence type="ECO:0000256" key="11">
    <source>
        <dbReference type="ARBA" id="ARBA00023170"/>
    </source>
</evidence>
<evidence type="ECO:0000256" key="3">
    <source>
        <dbReference type="ARBA" id="ARBA00022588"/>
    </source>
</evidence>
<dbReference type="InterPro" id="IPR003591">
    <property type="entry name" value="Leu-rich_rpt_typical-subtyp"/>
</dbReference>
<dbReference type="SUPFAM" id="SSF52200">
    <property type="entry name" value="Toll/Interleukin receptor TIR domain"/>
    <property type="match status" value="1"/>
</dbReference>
<dbReference type="Gene3D" id="3.40.50.10140">
    <property type="entry name" value="Toll/interleukin-1 receptor homology (TIR) domain"/>
    <property type="match status" value="1"/>
</dbReference>
<keyword evidence="13 14" id="KW-0395">Inflammatory response</keyword>
<dbReference type="Pfam" id="PF23598">
    <property type="entry name" value="LRR_14"/>
    <property type="match status" value="1"/>
</dbReference>
<dbReference type="InterPro" id="IPR055414">
    <property type="entry name" value="LRR_R13L4/SHOC2-like"/>
</dbReference>
<dbReference type="InterPro" id="IPR035897">
    <property type="entry name" value="Toll_tir_struct_dom_sf"/>
</dbReference>
<evidence type="ECO:0000256" key="8">
    <source>
        <dbReference type="ARBA" id="ARBA00022859"/>
    </source>
</evidence>
<evidence type="ECO:0000256" key="4">
    <source>
        <dbReference type="ARBA" id="ARBA00022614"/>
    </source>
</evidence>
<dbReference type="GO" id="GO:0045087">
    <property type="term" value="P:innate immune response"/>
    <property type="evidence" value="ECO:0007669"/>
    <property type="project" value="UniProtKB-UniRule"/>
</dbReference>
<evidence type="ECO:0000256" key="9">
    <source>
        <dbReference type="ARBA" id="ARBA00022989"/>
    </source>
</evidence>
<accession>A0A6A5EM91</accession>
<keyword evidence="19" id="KW-1185">Reference proteome</keyword>
<dbReference type="InterPro" id="IPR017241">
    <property type="entry name" value="Toll-like_receptor"/>
</dbReference>
<keyword evidence="6 16" id="KW-0732">Signal</keyword>
<protein>
    <recommendedName>
        <fullName evidence="17">TIR domain-containing protein</fullName>
    </recommendedName>
</protein>
<feature type="chain" id="PRO_5025449665" description="TIR domain-containing protein" evidence="16">
    <location>
        <begin position="32"/>
        <end position="829"/>
    </location>
</feature>
<keyword evidence="5 15" id="KW-0812">Transmembrane</keyword>
<keyword evidence="9 15" id="KW-1133">Transmembrane helix</keyword>
<dbReference type="GO" id="GO:0006954">
    <property type="term" value="P:inflammatory response"/>
    <property type="evidence" value="ECO:0007669"/>
    <property type="project" value="UniProtKB-UniRule"/>
</dbReference>
<evidence type="ECO:0000259" key="17">
    <source>
        <dbReference type="PROSITE" id="PS50104"/>
    </source>
</evidence>
<evidence type="ECO:0000256" key="16">
    <source>
        <dbReference type="SAM" id="SignalP"/>
    </source>
</evidence>
<dbReference type="SUPFAM" id="SSF52058">
    <property type="entry name" value="L domain-like"/>
    <property type="match status" value="2"/>
</dbReference>
<feature type="transmembrane region" description="Helical" evidence="15">
    <location>
        <begin position="617"/>
        <end position="642"/>
    </location>
</feature>
<dbReference type="PIRSF" id="PIRSF037595">
    <property type="entry name" value="Toll-like_receptor"/>
    <property type="match status" value="1"/>
</dbReference>
<keyword evidence="4" id="KW-0433">Leucine-rich repeat</keyword>
<dbReference type="GO" id="GO:0002224">
    <property type="term" value="P:toll-like receptor signaling pathway"/>
    <property type="evidence" value="ECO:0007669"/>
    <property type="project" value="InterPro"/>
</dbReference>
<evidence type="ECO:0000313" key="18">
    <source>
        <dbReference type="EMBL" id="KAF1382100.1"/>
    </source>
</evidence>
<keyword evidence="12" id="KW-0325">Glycoprotein</keyword>
<dbReference type="PANTHER" id="PTHR24365:SF522">
    <property type="entry name" value="LOW QUALITY PROTEIN: TOLL-LIKE RECEPTOR 13-RELATED"/>
    <property type="match status" value="1"/>
</dbReference>
<evidence type="ECO:0000256" key="15">
    <source>
        <dbReference type="SAM" id="Phobius"/>
    </source>
</evidence>
<dbReference type="GO" id="GO:0005886">
    <property type="term" value="C:plasma membrane"/>
    <property type="evidence" value="ECO:0007669"/>
    <property type="project" value="TreeGrafter"/>
</dbReference>
<dbReference type="SMART" id="SM00369">
    <property type="entry name" value="LRR_TYP"/>
    <property type="match status" value="11"/>
</dbReference>
<comment type="caution">
    <text evidence="18">The sequence shown here is derived from an EMBL/GenBank/DDBJ whole genome shotgun (WGS) entry which is preliminary data.</text>
</comment>
<organism evidence="18 19">
    <name type="scientific">Perca fluviatilis</name>
    <name type="common">European perch</name>
    <dbReference type="NCBI Taxonomy" id="8168"/>
    <lineage>
        <taxon>Eukaryota</taxon>
        <taxon>Metazoa</taxon>
        <taxon>Chordata</taxon>
        <taxon>Craniata</taxon>
        <taxon>Vertebrata</taxon>
        <taxon>Euteleostomi</taxon>
        <taxon>Actinopterygii</taxon>
        <taxon>Neopterygii</taxon>
        <taxon>Teleostei</taxon>
        <taxon>Neoteleostei</taxon>
        <taxon>Acanthomorphata</taxon>
        <taxon>Eupercaria</taxon>
        <taxon>Perciformes</taxon>
        <taxon>Percoidei</taxon>
        <taxon>Percidae</taxon>
        <taxon>Percinae</taxon>
        <taxon>Perca</taxon>
    </lineage>
</organism>
<proteinExistence type="inferred from homology"/>
<evidence type="ECO:0000256" key="5">
    <source>
        <dbReference type="ARBA" id="ARBA00022692"/>
    </source>
</evidence>
<dbReference type="EMBL" id="VHII01000013">
    <property type="protein sequence ID" value="KAF1382100.1"/>
    <property type="molecule type" value="Genomic_DNA"/>
</dbReference>
<dbReference type="AlphaFoldDB" id="A0A6A5EM91"/>
<dbReference type="InterPro" id="IPR032675">
    <property type="entry name" value="LRR_dom_sf"/>
</dbReference>
<dbReference type="InterPro" id="IPR000157">
    <property type="entry name" value="TIR_dom"/>
</dbReference>
<dbReference type="Pfam" id="PF01582">
    <property type="entry name" value="TIR"/>
    <property type="match status" value="1"/>
</dbReference>
<dbReference type="SMART" id="SM00365">
    <property type="entry name" value="LRR_SD22"/>
    <property type="match status" value="4"/>
</dbReference>
<reference evidence="18 19" key="1">
    <citation type="submission" date="2019-06" db="EMBL/GenBank/DDBJ databases">
        <title>A chromosome-scale genome assembly of the European perch, Perca fluviatilis.</title>
        <authorList>
            <person name="Roques C."/>
            <person name="Zahm M."/>
            <person name="Cabau C."/>
            <person name="Klopp C."/>
            <person name="Bouchez O."/>
            <person name="Donnadieu C."/>
            <person name="Kuhl H."/>
            <person name="Gislard M."/>
            <person name="Guendouz S."/>
            <person name="Journot L."/>
            <person name="Haffray P."/>
            <person name="Bestin A."/>
            <person name="Morvezen R."/>
            <person name="Feron R."/>
            <person name="Wen M."/>
            <person name="Jouanno E."/>
            <person name="Herpin A."/>
            <person name="Schartl M."/>
            <person name="Postlethwait J."/>
            <person name="Schaerlinger B."/>
            <person name="Chardard D."/>
            <person name="Lecocq T."/>
            <person name="Poncet C."/>
            <person name="Jaffrelo L."/>
            <person name="Lampietro C."/>
            <person name="Guiguen Y."/>
        </authorList>
    </citation>
    <scope>NUCLEOTIDE SEQUENCE [LARGE SCALE GENOMIC DNA]</scope>
    <source>
        <tissue evidence="18">Blood</tissue>
    </source>
</reference>
<dbReference type="Gene3D" id="3.80.10.10">
    <property type="entry name" value="Ribonuclease Inhibitor"/>
    <property type="match status" value="4"/>
</dbReference>
<evidence type="ECO:0000256" key="10">
    <source>
        <dbReference type="ARBA" id="ARBA00023136"/>
    </source>
</evidence>
<sequence>MPAMGGLSLYLIQRLIVLLLCLVQRLNPSLAYSLKNCSISYSNDTLADVVLHCSERKLVTVPDDIPRDASVVYLWYNQLEQINRDDFRDLSKLRILWLDTNQIAHVDNGSFIHLVALTRLHMAFNKLTDLTGNLFQGLSNLTMLDLSSNNIQSIHTSAFQSLSRLETVILDSNNLQQVVAIQPILQLPLIQKLSIRDNQFPSFQTKDLLLNAPSSLKVLDVSDNDKFDKFSITTEIFPHLEMIDLSRCGHVAGWKWDIPDKTLLRNITQLYFSYPLIAFEEIRKVLQSLDSLMHLRLNYMEKWINKGLLATVCKIPTLKKLDLHWSKVPNISVKLVTCSQLSELDLSSTSMTELSKGSIRLMKQLRFLTLETNLLTKVPDDIRTLSSLEILNIGDNIISELSCEDFTNTTRLRELDLHTNHIAKLDRCVFQSLNDLKVLDMSNNLLWTLGEMLQAMKHLEDFTAENFYISAPDVDTFQYNRQLKSLTIRQTDLSDLDPGLFQPMPHLQVLDFSESKIKSLDFLFQADLSALRCLKLSDNEITVINEMVFQFLPALTYLDLKNNPFTCDCSNAGFIQWVKNNNQTQVVNAYEYTCSFPRAEQGHKLLDFDIQFCWMDVSFFCFISSTCLVVLTLLASFIYHFLRWQLAYAYHLFRAFLYDSRRRKAGAQHRYDAFISYNVHDEAWVYQEMLPALEGEQGWRLCLHHRDFQPGKPIVENITDAIYSSRKTICVITRHYLQSEWCSREIQMASFRLFDEQKDVLVLLFLEEIPAHQLSPYYRMRKLVKKRTYLSWPQAGHHTGVFWQNVGRALETEDAPTETADLLTGPAGC</sequence>
<dbReference type="PANTHER" id="PTHR24365">
    <property type="entry name" value="TOLL-LIKE RECEPTOR"/>
    <property type="match status" value="1"/>
</dbReference>
<name>A0A6A5EM91_PERFL</name>
<evidence type="ECO:0000256" key="13">
    <source>
        <dbReference type="ARBA" id="ARBA00023198"/>
    </source>
</evidence>
<comment type="similarity">
    <text evidence="2 14">Belongs to the Toll-like receptor family.</text>
</comment>
<comment type="subcellular location">
    <subcellularLocation>
        <location evidence="1">Membrane</location>
        <topology evidence="1">Single-pass type I membrane protein</topology>
    </subcellularLocation>
</comment>
<evidence type="ECO:0000256" key="14">
    <source>
        <dbReference type="PIRNR" id="PIRNR037595"/>
    </source>
</evidence>
<dbReference type="PROSITE" id="PS51450">
    <property type="entry name" value="LRR"/>
    <property type="match status" value="1"/>
</dbReference>
<evidence type="ECO:0000256" key="12">
    <source>
        <dbReference type="ARBA" id="ARBA00023180"/>
    </source>
</evidence>
<dbReference type="PROSITE" id="PS50104">
    <property type="entry name" value="TIR"/>
    <property type="match status" value="1"/>
</dbReference>
<dbReference type="SMART" id="SM00255">
    <property type="entry name" value="TIR"/>
    <property type="match status" value="1"/>
</dbReference>
<keyword evidence="8 14" id="KW-0391">Immunity</keyword>
<evidence type="ECO:0000256" key="6">
    <source>
        <dbReference type="ARBA" id="ARBA00022729"/>
    </source>
</evidence>
<evidence type="ECO:0000256" key="1">
    <source>
        <dbReference type="ARBA" id="ARBA00004479"/>
    </source>
</evidence>
<feature type="domain" description="TIR" evidence="17">
    <location>
        <begin position="669"/>
        <end position="810"/>
    </location>
</feature>
<keyword evidence="11 14" id="KW-0675">Receptor</keyword>
<keyword evidence="10 15" id="KW-0472">Membrane</keyword>
<dbReference type="Pfam" id="PF13855">
    <property type="entry name" value="LRR_8"/>
    <property type="match status" value="1"/>
</dbReference>
<keyword evidence="3 14" id="KW-0399">Innate immunity</keyword>
<dbReference type="InterPro" id="IPR001611">
    <property type="entry name" value="Leu-rich_rpt"/>
</dbReference>
<evidence type="ECO:0000256" key="7">
    <source>
        <dbReference type="ARBA" id="ARBA00022737"/>
    </source>
</evidence>
<feature type="signal peptide" evidence="16">
    <location>
        <begin position="1"/>
        <end position="31"/>
    </location>
</feature>